<evidence type="ECO:0000256" key="1">
    <source>
        <dbReference type="ARBA" id="ARBA00004477"/>
    </source>
</evidence>
<evidence type="ECO:0000256" key="11">
    <source>
        <dbReference type="ARBA" id="ARBA00023136"/>
    </source>
</evidence>
<dbReference type="GO" id="GO:0006506">
    <property type="term" value="P:GPI anchor biosynthetic process"/>
    <property type="evidence" value="ECO:0007669"/>
    <property type="project" value="UniProtKB-KW"/>
</dbReference>
<feature type="transmembrane region" description="Helical" evidence="12">
    <location>
        <begin position="125"/>
        <end position="144"/>
    </location>
</feature>
<dbReference type="GO" id="GO:0031501">
    <property type="term" value="C:mannosyltransferase complex"/>
    <property type="evidence" value="ECO:0007669"/>
    <property type="project" value="TreeGrafter"/>
</dbReference>
<dbReference type="EMBL" id="CAJVRM010000195">
    <property type="protein sequence ID" value="CAG8976855.1"/>
    <property type="molecule type" value="Genomic_DNA"/>
</dbReference>
<evidence type="ECO:0000313" key="13">
    <source>
        <dbReference type="EMBL" id="CAG8976855.1"/>
    </source>
</evidence>
<evidence type="ECO:0000256" key="4">
    <source>
        <dbReference type="ARBA" id="ARBA00013795"/>
    </source>
</evidence>
<organism evidence="13 14">
    <name type="scientific">Hymenoscyphus albidus</name>
    <dbReference type="NCBI Taxonomy" id="595503"/>
    <lineage>
        <taxon>Eukaryota</taxon>
        <taxon>Fungi</taxon>
        <taxon>Dikarya</taxon>
        <taxon>Ascomycota</taxon>
        <taxon>Pezizomycotina</taxon>
        <taxon>Leotiomycetes</taxon>
        <taxon>Helotiales</taxon>
        <taxon>Helotiaceae</taxon>
        <taxon>Hymenoscyphus</taxon>
    </lineage>
</organism>
<evidence type="ECO:0000256" key="10">
    <source>
        <dbReference type="ARBA" id="ARBA00022989"/>
    </source>
</evidence>
<reference evidence="13" key="1">
    <citation type="submission" date="2021-07" db="EMBL/GenBank/DDBJ databases">
        <authorList>
            <person name="Durling M."/>
        </authorList>
    </citation>
    <scope>NUCLEOTIDE SEQUENCE</scope>
</reference>
<dbReference type="GO" id="GO:0000009">
    <property type="term" value="F:alpha-1,6-mannosyltransferase activity"/>
    <property type="evidence" value="ECO:0007669"/>
    <property type="project" value="InterPro"/>
</dbReference>
<comment type="caution">
    <text evidence="13">The sequence shown here is derived from an EMBL/GenBank/DDBJ whole genome shotgun (WGS) entry which is preliminary data.</text>
</comment>
<feature type="transmembrane region" description="Helical" evidence="12">
    <location>
        <begin position="257"/>
        <end position="278"/>
    </location>
</feature>
<sequence>MPETLSATWLLHHPLRSLVVLFAAWKTFLLLIACCSPGEGYDTSTSLVMSPLGGNGMIALPTAFQYLAKKLTRWDAIYFLQTSSRGYLFEQEWAFGWGFTRLIHFFASVLREVGVPSYNGLESCLAILIAHSSHLFSVLCLFKLSFAVLPDCTTKFAFTSAALHILSPAGLFLSAPYAESSCALLSFAGSLVFIASLANDGQESLGHDLLVVVSGVLFAIATTFRSNGILNGLLLLQEAVRTLLKLSYGLRVATVRRLIFTGFGGLVVGGGLLVPQYIAWSEYCTELEVEVLRPWCNKTVPSIYAFVQDHYWNVGLFRYWTVSNVPLFLLATPMSILAVVSGIWASAYAQEPKSRASTNSGWVIKNMAISQLLLTTITWTSAHVQIITRISSSFPIWVWYIATLVQKNEDLWGGNTVRYMFMYAVIQGGLFASFLPPA</sequence>
<evidence type="ECO:0000256" key="6">
    <source>
        <dbReference type="ARBA" id="ARBA00022676"/>
    </source>
</evidence>
<gene>
    <name evidence="13" type="ORF">HYALB_00003464</name>
</gene>
<comment type="caution">
    <text evidence="12">Lacks conserved residue(s) required for the propagation of feature annotation.</text>
</comment>
<dbReference type="OrthoDB" id="10252502at2759"/>
<name>A0A9N9LPJ8_9HELO</name>
<keyword evidence="14" id="KW-1185">Reference proteome</keyword>
<accession>A0A9N9LPJ8</accession>
<keyword evidence="9 12" id="KW-0256">Endoplasmic reticulum</keyword>
<keyword evidence="6 12" id="KW-0328">Glycosyltransferase</keyword>
<dbReference type="Pfam" id="PF04188">
    <property type="entry name" value="Mannosyl_trans2"/>
    <property type="match status" value="1"/>
</dbReference>
<evidence type="ECO:0000256" key="5">
    <source>
        <dbReference type="ARBA" id="ARBA00022502"/>
    </source>
</evidence>
<feature type="transmembrane region" description="Helical" evidence="12">
    <location>
        <begin position="210"/>
        <end position="236"/>
    </location>
</feature>
<dbReference type="GO" id="GO:0005789">
    <property type="term" value="C:endoplasmic reticulum membrane"/>
    <property type="evidence" value="ECO:0007669"/>
    <property type="project" value="UniProtKB-SubCell"/>
</dbReference>
<evidence type="ECO:0000256" key="12">
    <source>
        <dbReference type="RuleBase" id="RU363112"/>
    </source>
</evidence>
<dbReference type="PANTHER" id="PTHR12468:SF2">
    <property type="entry name" value="GPI MANNOSYLTRANSFERASE 2"/>
    <property type="match status" value="1"/>
</dbReference>
<comment type="function">
    <text evidence="12">Mannosyltransferase involved in glycosylphosphatidylinositol-anchor biosynthesis.</text>
</comment>
<keyword evidence="11 12" id="KW-0472">Membrane</keyword>
<feature type="transmembrane region" description="Helical" evidence="12">
    <location>
        <begin position="15"/>
        <end position="35"/>
    </location>
</feature>
<feature type="transmembrane region" description="Helical" evidence="12">
    <location>
        <begin position="47"/>
        <end position="68"/>
    </location>
</feature>
<keyword evidence="10 12" id="KW-1133">Transmembrane helix</keyword>
<evidence type="ECO:0000313" key="14">
    <source>
        <dbReference type="Proteomes" id="UP000701801"/>
    </source>
</evidence>
<evidence type="ECO:0000256" key="2">
    <source>
        <dbReference type="ARBA" id="ARBA00004687"/>
    </source>
</evidence>
<dbReference type="Proteomes" id="UP000701801">
    <property type="component" value="Unassembled WGS sequence"/>
</dbReference>
<evidence type="ECO:0000256" key="8">
    <source>
        <dbReference type="ARBA" id="ARBA00022692"/>
    </source>
</evidence>
<feature type="transmembrane region" description="Helical" evidence="12">
    <location>
        <begin position="327"/>
        <end position="349"/>
    </location>
</feature>
<proteinExistence type="inferred from homology"/>
<protein>
    <recommendedName>
        <fullName evidence="4 12">GPI mannosyltransferase 2</fullName>
        <ecNumber evidence="12">2.4.1.-</ecNumber>
    </recommendedName>
</protein>
<dbReference type="EC" id="2.4.1.-" evidence="12"/>
<keyword evidence="7 12" id="KW-0808">Transferase</keyword>
<evidence type="ECO:0000256" key="7">
    <source>
        <dbReference type="ARBA" id="ARBA00022679"/>
    </source>
</evidence>
<keyword evidence="8 12" id="KW-0812">Transmembrane</keyword>
<evidence type="ECO:0000256" key="3">
    <source>
        <dbReference type="ARBA" id="ARBA00008698"/>
    </source>
</evidence>
<comment type="subcellular location">
    <subcellularLocation>
        <location evidence="1 12">Endoplasmic reticulum membrane</location>
        <topology evidence="1 12">Multi-pass membrane protein</topology>
    </subcellularLocation>
</comment>
<feature type="transmembrane region" description="Helical" evidence="12">
    <location>
        <begin position="156"/>
        <end position="175"/>
    </location>
</feature>
<keyword evidence="5 12" id="KW-0337">GPI-anchor biosynthesis</keyword>
<comment type="pathway">
    <text evidence="2 12">Glycolipid biosynthesis; glycosylphosphatidylinositol-anchor biosynthesis.</text>
</comment>
<dbReference type="PANTHER" id="PTHR12468">
    <property type="entry name" value="GPI MANNOSYLTRANSFERASE 2"/>
    <property type="match status" value="1"/>
</dbReference>
<dbReference type="AlphaFoldDB" id="A0A9N9LPJ8"/>
<comment type="similarity">
    <text evidence="3 12">Belongs to the PIGV family.</text>
</comment>
<dbReference type="GO" id="GO:0004376">
    <property type="term" value="F:GPI mannosyltransferase activity"/>
    <property type="evidence" value="ECO:0007669"/>
    <property type="project" value="InterPro"/>
</dbReference>
<dbReference type="InterPro" id="IPR007315">
    <property type="entry name" value="PIG-V/Gpi18"/>
</dbReference>
<evidence type="ECO:0000256" key="9">
    <source>
        <dbReference type="ARBA" id="ARBA00022824"/>
    </source>
</evidence>